<feature type="compositionally biased region" description="Polar residues" evidence="1">
    <location>
        <begin position="75"/>
        <end position="85"/>
    </location>
</feature>
<accession>A0ABR4JYB1</accession>
<protein>
    <submittedName>
        <fullName evidence="2">Uncharacterized protein</fullName>
    </submittedName>
</protein>
<sequence>MAPRKAIAKGKKETKEERGGPRSGELSYKGGPHSGEVSYDNNSRSNEQRSTGGPRLGGQSYTDGPRTREQCYVSDPQTESQSTTLDPRISGPTDISPRSNEQGTIIASRSVDSGGKGQPFILRTHRKIKIVIESSDEENETRKVSCPASSSRSGGEDNLSSYPAQEAESVPLRASTKRNRVVDSSDDENDKVARRAPSKGPKHPCVENGDSPKSTSNRFGKARNANPSRSDVDAADGDFYIIEGEGEEDETAFICSDSEGEEDDAEEDPIGFAEPSMTPDEESANGCVEA</sequence>
<reference evidence="2 3" key="1">
    <citation type="submission" date="2024-07" db="EMBL/GenBank/DDBJ databases">
        <title>Section-level genome sequencing and comparative genomics of Aspergillus sections Usti and Cavernicolus.</title>
        <authorList>
            <consortium name="Lawrence Berkeley National Laboratory"/>
            <person name="Nybo J.L."/>
            <person name="Vesth T.C."/>
            <person name="Theobald S."/>
            <person name="Frisvad J.C."/>
            <person name="Larsen T.O."/>
            <person name="Kjaerboelling I."/>
            <person name="Rothschild-Mancinelli K."/>
            <person name="Lyhne E.K."/>
            <person name="Kogle M.E."/>
            <person name="Barry K."/>
            <person name="Clum A."/>
            <person name="Na H."/>
            <person name="Ledsgaard L."/>
            <person name="Lin J."/>
            <person name="Lipzen A."/>
            <person name="Kuo A."/>
            <person name="Riley R."/>
            <person name="Mondo S."/>
            <person name="Labutti K."/>
            <person name="Haridas S."/>
            <person name="Pangalinan J."/>
            <person name="Salamov A.A."/>
            <person name="Simmons B.A."/>
            <person name="Magnuson J.K."/>
            <person name="Chen J."/>
            <person name="Drula E."/>
            <person name="Henrissat B."/>
            <person name="Wiebenga A."/>
            <person name="Lubbers R.J."/>
            <person name="Gomes A.C."/>
            <person name="Makela M.R."/>
            <person name="Stajich J."/>
            <person name="Grigoriev I.V."/>
            <person name="Mortensen U.H."/>
            <person name="De Vries R.P."/>
            <person name="Baker S.E."/>
            <person name="Andersen M.R."/>
        </authorList>
    </citation>
    <scope>NUCLEOTIDE SEQUENCE [LARGE SCALE GENOMIC DNA]</scope>
    <source>
        <strain evidence="2 3">CBS 123904</strain>
    </source>
</reference>
<comment type="caution">
    <text evidence="2">The sequence shown here is derived from an EMBL/GenBank/DDBJ whole genome shotgun (WGS) entry which is preliminary data.</text>
</comment>
<evidence type="ECO:0000313" key="2">
    <source>
        <dbReference type="EMBL" id="KAL2845030.1"/>
    </source>
</evidence>
<keyword evidence="3" id="KW-1185">Reference proteome</keyword>
<feature type="compositionally biased region" description="Polar residues" evidence="1">
    <location>
        <begin position="39"/>
        <end position="51"/>
    </location>
</feature>
<feature type="region of interest" description="Disordered" evidence="1">
    <location>
        <begin position="1"/>
        <end position="290"/>
    </location>
</feature>
<gene>
    <name evidence="2" type="ORF">BJY01DRAFT_247851</name>
</gene>
<name>A0ABR4JYB1_9EURO</name>
<dbReference type="EMBL" id="JBFXLU010000075">
    <property type="protein sequence ID" value="KAL2845030.1"/>
    <property type="molecule type" value="Genomic_DNA"/>
</dbReference>
<organism evidence="2 3">
    <name type="scientific">Aspergillus pseudoustus</name>
    <dbReference type="NCBI Taxonomy" id="1810923"/>
    <lineage>
        <taxon>Eukaryota</taxon>
        <taxon>Fungi</taxon>
        <taxon>Dikarya</taxon>
        <taxon>Ascomycota</taxon>
        <taxon>Pezizomycotina</taxon>
        <taxon>Eurotiomycetes</taxon>
        <taxon>Eurotiomycetidae</taxon>
        <taxon>Eurotiales</taxon>
        <taxon>Aspergillaceae</taxon>
        <taxon>Aspergillus</taxon>
        <taxon>Aspergillus subgen. Nidulantes</taxon>
    </lineage>
</organism>
<feature type="compositionally biased region" description="Basic and acidic residues" evidence="1">
    <location>
        <begin position="10"/>
        <end position="20"/>
    </location>
</feature>
<proteinExistence type="predicted"/>
<evidence type="ECO:0000256" key="1">
    <source>
        <dbReference type="SAM" id="MobiDB-lite"/>
    </source>
</evidence>
<feature type="compositionally biased region" description="Acidic residues" evidence="1">
    <location>
        <begin position="258"/>
        <end position="269"/>
    </location>
</feature>
<dbReference type="Proteomes" id="UP001610446">
    <property type="component" value="Unassembled WGS sequence"/>
</dbReference>
<feature type="compositionally biased region" description="Polar residues" evidence="1">
    <location>
        <begin position="96"/>
        <end position="111"/>
    </location>
</feature>
<feature type="compositionally biased region" description="Polar residues" evidence="1">
    <location>
        <begin position="147"/>
        <end position="163"/>
    </location>
</feature>
<evidence type="ECO:0000313" key="3">
    <source>
        <dbReference type="Proteomes" id="UP001610446"/>
    </source>
</evidence>